<dbReference type="InterPro" id="IPR029058">
    <property type="entry name" value="AB_hydrolase_fold"/>
</dbReference>
<dbReference type="Gene3D" id="3.40.50.1820">
    <property type="entry name" value="alpha/beta hydrolase"/>
    <property type="match status" value="1"/>
</dbReference>
<protein>
    <recommendedName>
        <fullName evidence="3">Serine aminopeptidase S33 domain-containing protein</fullName>
    </recommendedName>
</protein>
<dbReference type="GO" id="GO:0016020">
    <property type="term" value="C:membrane"/>
    <property type="evidence" value="ECO:0007669"/>
    <property type="project" value="TreeGrafter"/>
</dbReference>
<dbReference type="Proteomes" id="UP000218209">
    <property type="component" value="Unassembled WGS sequence"/>
</dbReference>
<dbReference type="SUPFAM" id="SSF53474">
    <property type="entry name" value="alpha/beta-Hydrolases"/>
    <property type="match status" value="1"/>
</dbReference>
<dbReference type="OrthoDB" id="10249433at2759"/>
<evidence type="ECO:0000313" key="1">
    <source>
        <dbReference type="EMBL" id="OSX68537.1"/>
    </source>
</evidence>
<dbReference type="PANTHER" id="PTHR12277:SF81">
    <property type="entry name" value="PROTEIN ABHD13"/>
    <property type="match status" value="1"/>
</dbReference>
<dbReference type="GO" id="GO:0008474">
    <property type="term" value="F:palmitoyl-(protein) hydrolase activity"/>
    <property type="evidence" value="ECO:0007669"/>
    <property type="project" value="TreeGrafter"/>
</dbReference>
<dbReference type="EMBL" id="KV920395">
    <property type="protein sequence ID" value="OSX68537.1"/>
    <property type="molecule type" value="Genomic_DNA"/>
</dbReference>
<gene>
    <name evidence="1" type="ORF">BU14_2614s0001</name>
</gene>
<feature type="non-terminal residue" evidence="1">
    <location>
        <position position="310"/>
    </location>
</feature>
<keyword evidence="2" id="KW-1185">Reference proteome</keyword>
<dbReference type="AlphaFoldDB" id="A0A1X6NIU2"/>
<name>A0A1X6NIU2_PORUM</name>
<evidence type="ECO:0008006" key="3">
    <source>
        <dbReference type="Google" id="ProtNLM"/>
    </source>
</evidence>
<evidence type="ECO:0000313" key="2">
    <source>
        <dbReference type="Proteomes" id="UP000218209"/>
    </source>
</evidence>
<organism evidence="1 2">
    <name type="scientific">Porphyra umbilicalis</name>
    <name type="common">Purple laver</name>
    <name type="synonym">Red alga</name>
    <dbReference type="NCBI Taxonomy" id="2786"/>
    <lineage>
        <taxon>Eukaryota</taxon>
        <taxon>Rhodophyta</taxon>
        <taxon>Bangiophyceae</taxon>
        <taxon>Bangiales</taxon>
        <taxon>Bangiaceae</taxon>
        <taxon>Porphyra</taxon>
    </lineage>
</organism>
<dbReference type="PANTHER" id="PTHR12277">
    <property type="entry name" value="ALPHA/BETA HYDROLASE DOMAIN-CONTAINING PROTEIN"/>
    <property type="match status" value="1"/>
</dbReference>
<proteinExistence type="predicted"/>
<accession>A0A1X6NIU2</accession>
<sequence>MNAWQLLFTGAATLVGATVAGLVLFQEKLLYHPTLPTRTLEGSPADYGVDHSDVTLVAADGTRLHAWLLHAPAAGSGGGGAVAGRRPAGPATVLYFHGNAGNISHRLPDAARWVRDVGVNVLLVSYRGYGRSEGSPNEAGLRQDAQAALEWALAGGGGGGGGGSSSGGRHGAASTVPRVEPTKVFVFGRSLGGAVGLALAAANPPDALAGVILENTFTSIDDMIDAVLPPLRFAKPLNRNKWDSAALVGRLDVPMLFVSGAEDELVPPRMMAALYEGASAGGWARKRMVVIAGGTHNDTWYVGGDAYYGA</sequence>
<reference evidence="1 2" key="1">
    <citation type="submission" date="2017-03" db="EMBL/GenBank/DDBJ databases">
        <title>WGS assembly of Porphyra umbilicalis.</title>
        <authorList>
            <person name="Brawley S.H."/>
            <person name="Blouin N.A."/>
            <person name="Ficko-Blean E."/>
            <person name="Wheeler G.L."/>
            <person name="Lohr M."/>
            <person name="Goodson H.V."/>
            <person name="Jenkins J.W."/>
            <person name="Blaby-Haas C.E."/>
            <person name="Helliwell K.E."/>
            <person name="Chan C."/>
            <person name="Marriage T."/>
            <person name="Bhattacharya D."/>
            <person name="Klein A.S."/>
            <person name="Badis Y."/>
            <person name="Brodie J."/>
            <person name="Cao Y."/>
            <person name="Collen J."/>
            <person name="Dittami S.M."/>
            <person name="Gachon C.M."/>
            <person name="Green B.R."/>
            <person name="Karpowicz S."/>
            <person name="Kim J.W."/>
            <person name="Kudahl U."/>
            <person name="Lin S."/>
            <person name="Michel G."/>
            <person name="Mittag M."/>
            <person name="Olson B.J."/>
            <person name="Pangilinan J."/>
            <person name="Peng Y."/>
            <person name="Qiu H."/>
            <person name="Shu S."/>
            <person name="Singer J.T."/>
            <person name="Smith A.G."/>
            <person name="Sprecher B.N."/>
            <person name="Wagner V."/>
            <person name="Wang W."/>
            <person name="Wang Z.-Y."/>
            <person name="Yan J."/>
            <person name="Yarish C."/>
            <person name="Zoeuner-Riek S."/>
            <person name="Zhuang Y."/>
            <person name="Zou Y."/>
            <person name="Lindquist E.A."/>
            <person name="Grimwood J."/>
            <person name="Barry K."/>
            <person name="Rokhsar D.S."/>
            <person name="Schmutz J."/>
            <person name="Stiller J.W."/>
            <person name="Grossman A.R."/>
            <person name="Prochnik S.E."/>
        </authorList>
    </citation>
    <scope>NUCLEOTIDE SEQUENCE [LARGE SCALE GENOMIC DNA]</scope>
    <source>
        <strain evidence="1">4086291</strain>
    </source>
</reference>